<dbReference type="GO" id="GO:0009267">
    <property type="term" value="P:cellular response to starvation"/>
    <property type="evidence" value="ECO:0007669"/>
    <property type="project" value="InterPro"/>
</dbReference>
<dbReference type="PANTHER" id="PTHR16655:SF4">
    <property type="entry name" value="COCAINE- AND AMPHETAMINE-REGULATED TRANSCRIPT PROTEIN"/>
    <property type="match status" value="1"/>
</dbReference>
<organism evidence="5 6">
    <name type="scientific">Astyanax mexicanus</name>
    <name type="common">Blind cave fish</name>
    <name type="synonym">Astyanax fasciatus mexicanus</name>
    <dbReference type="NCBI Taxonomy" id="7994"/>
    <lineage>
        <taxon>Eukaryota</taxon>
        <taxon>Metazoa</taxon>
        <taxon>Chordata</taxon>
        <taxon>Craniata</taxon>
        <taxon>Vertebrata</taxon>
        <taxon>Euteleostomi</taxon>
        <taxon>Actinopterygii</taxon>
        <taxon>Neopterygii</taxon>
        <taxon>Teleostei</taxon>
        <taxon>Ostariophysi</taxon>
        <taxon>Characiformes</taxon>
        <taxon>Characoidei</taxon>
        <taxon>Acestrorhamphidae</taxon>
        <taxon>Acestrorhamphinae</taxon>
        <taxon>Astyanax</taxon>
    </lineage>
</organism>
<dbReference type="CDD" id="cd22741">
    <property type="entry name" value="CART_CTD-like"/>
    <property type="match status" value="1"/>
</dbReference>
<comment type="similarity">
    <text evidence="2">Belongs to the CART family.</text>
</comment>
<evidence type="ECO:0000256" key="2">
    <source>
        <dbReference type="ARBA" id="ARBA00005294"/>
    </source>
</evidence>
<dbReference type="Pfam" id="PF06373">
    <property type="entry name" value="CART"/>
    <property type="match status" value="1"/>
</dbReference>
<dbReference type="GO" id="GO:0008343">
    <property type="term" value="P:adult feeding behavior"/>
    <property type="evidence" value="ECO:0007669"/>
    <property type="project" value="InterPro"/>
</dbReference>
<dbReference type="AlphaFoldDB" id="A0A3B1J560"/>
<dbReference type="InterPro" id="IPR036722">
    <property type="entry name" value="CART_C_sf"/>
</dbReference>
<dbReference type="Gene3D" id="4.10.40.30">
    <property type="entry name" value="CART, C-terminal domain"/>
    <property type="match status" value="1"/>
</dbReference>
<dbReference type="Proteomes" id="UP000018467">
    <property type="component" value="Unassembled WGS sequence"/>
</dbReference>
<reference evidence="6" key="1">
    <citation type="submission" date="2013-03" db="EMBL/GenBank/DDBJ databases">
        <authorList>
            <person name="Jeffery W."/>
            <person name="Warren W."/>
            <person name="Wilson R.K."/>
        </authorList>
    </citation>
    <scope>NUCLEOTIDE SEQUENCE</scope>
    <source>
        <strain evidence="6">female</strain>
    </source>
</reference>
<name>A0A3B1J560_ASTMX</name>
<dbReference type="GO" id="GO:0005184">
    <property type="term" value="F:neuropeptide hormone activity"/>
    <property type="evidence" value="ECO:0007669"/>
    <property type="project" value="InterPro"/>
</dbReference>
<evidence type="ECO:0000256" key="1">
    <source>
        <dbReference type="ARBA" id="ARBA00004613"/>
    </source>
</evidence>
<dbReference type="SUPFAM" id="SSF64546">
    <property type="entry name" value="Satiety factor CART (cocaine and amphetamine regulated transcript)"/>
    <property type="match status" value="1"/>
</dbReference>
<proteinExistence type="inferred from homology"/>
<evidence type="ECO:0000256" key="4">
    <source>
        <dbReference type="ARBA" id="ARBA00023157"/>
    </source>
</evidence>
<keyword evidence="3" id="KW-0964">Secreted</keyword>
<dbReference type="InterPro" id="IPR009106">
    <property type="entry name" value="CART"/>
</dbReference>
<dbReference type="GeneTree" id="ENSGT00390000018319"/>
<comment type="subcellular location">
    <subcellularLocation>
        <location evidence="1">Secreted</location>
    </subcellularLocation>
</comment>
<reference evidence="5" key="4">
    <citation type="submission" date="2025-09" db="UniProtKB">
        <authorList>
            <consortium name="Ensembl"/>
        </authorList>
    </citation>
    <scope>IDENTIFICATION</scope>
</reference>
<reference evidence="6" key="2">
    <citation type="journal article" date="2014" name="Nat. Commun.">
        <title>The cavefish genome reveals candidate genes for eye loss.</title>
        <authorList>
            <person name="McGaugh S.E."/>
            <person name="Gross J.B."/>
            <person name="Aken B."/>
            <person name="Blin M."/>
            <person name="Borowsky R."/>
            <person name="Chalopin D."/>
            <person name="Hinaux H."/>
            <person name="Jeffery W.R."/>
            <person name="Keene A."/>
            <person name="Ma L."/>
            <person name="Minx P."/>
            <person name="Murphy D."/>
            <person name="O'Quin K.E."/>
            <person name="Retaux S."/>
            <person name="Rohner N."/>
            <person name="Searle S.M."/>
            <person name="Stahl B.A."/>
            <person name="Tabin C."/>
            <person name="Volff J.N."/>
            <person name="Yoshizawa M."/>
            <person name="Warren W.C."/>
        </authorList>
    </citation>
    <scope>NUCLEOTIDE SEQUENCE [LARGE SCALE GENOMIC DNA]</scope>
    <source>
        <strain evidence="6">female</strain>
    </source>
</reference>
<dbReference type="PANTHER" id="PTHR16655">
    <property type="entry name" value="COCAINE AND AMPHETAMINE REGULATED TRANSCRIPT PROTEIN"/>
    <property type="match status" value="1"/>
</dbReference>
<dbReference type="OrthoDB" id="9936511at2759"/>
<dbReference type="GO" id="GO:0032099">
    <property type="term" value="P:negative regulation of appetite"/>
    <property type="evidence" value="ECO:0007669"/>
    <property type="project" value="InterPro"/>
</dbReference>
<dbReference type="GO" id="GO:0007186">
    <property type="term" value="P:G protein-coupled receptor signaling pathway"/>
    <property type="evidence" value="ECO:0007669"/>
    <property type="project" value="InterPro"/>
</dbReference>
<evidence type="ECO:0000256" key="3">
    <source>
        <dbReference type="ARBA" id="ARBA00022525"/>
    </source>
</evidence>
<dbReference type="GO" id="GO:0043410">
    <property type="term" value="P:positive regulation of MAPK cascade"/>
    <property type="evidence" value="ECO:0007669"/>
    <property type="project" value="InterPro"/>
</dbReference>
<dbReference type="Ensembl" id="ENSAMXT00000045551.1">
    <property type="protein sequence ID" value="ENSAMXP00000037373.1"/>
    <property type="gene ID" value="ENSAMXG00000035479.1"/>
</dbReference>
<dbReference type="STRING" id="7994.ENSAMXP00000037373"/>
<dbReference type="Bgee" id="ENSAMXG00000035479">
    <property type="expression patterns" value="Expressed in brain"/>
</dbReference>
<protein>
    <submittedName>
        <fullName evidence="5">CART prepropeptide</fullName>
    </submittedName>
</protein>
<keyword evidence="6" id="KW-1185">Reference proteome</keyword>
<evidence type="ECO:0000313" key="5">
    <source>
        <dbReference type="Ensembl" id="ENSAMXP00000037373.1"/>
    </source>
</evidence>
<keyword evidence="4" id="KW-1015">Disulfide bond</keyword>
<sequence>MCLTSVWVRWLVVIRLRDRWSSAVKKVIRQCFSTMVSVRVVLITASFSLSIILTCCEDSPDTRSLHPDLKTLQERQLIEALQAVLEKLKNKQLPNATKKFGQLPSCDAGEQCAARKGARIGKLCGCPLGTTCDFFIMKCL</sequence>
<evidence type="ECO:0000313" key="6">
    <source>
        <dbReference type="Proteomes" id="UP000018467"/>
    </source>
</evidence>
<dbReference type="GO" id="GO:0005615">
    <property type="term" value="C:extracellular space"/>
    <property type="evidence" value="ECO:0007669"/>
    <property type="project" value="InterPro"/>
</dbReference>
<reference evidence="5" key="3">
    <citation type="submission" date="2025-08" db="UniProtKB">
        <authorList>
            <consortium name="Ensembl"/>
        </authorList>
    </citation>
    <scope>IDENTIFICATION</scope>
</reference>
<accession>A0A3B1J560</accession>
<dbReference type="InParanoid" id="A0A3B1J560"/>